<dbReference type="Proteomes" id="UP000054018">
    <property type="component" value="Unassembled WGS sequence"/>
</dbReference>
<feature type="domain" description="KOW" evidence="2">
    <location>
        <begin position="310"/>
        <end position="337"/>
    </location>
</feature>
<feature type="domain" description="KOW" evidence="2">
    <location>
        <begin position="382"/>
        <end position="409"/>
    </location>
</feature>
<keyword evidence="4" id="KW-1185">Reference proteome</keyword>
<reference evidence="4" key="2">
    <citation type="submission" date="2015-01" db="EMBL/GenBank/DDBJ databases">
        <title>Evolutionary Origins and Diversification of the Mycorrhizal Mutualists.</title>
        <authorList>
            <consortium name="DOE Joint Genome Institute"/>
            <consortium name="Mycorrhizal Genomics Consortium"/>
            <person name="Kohler A."/>
            <person name="Kuo A."/>
            <person name="Nagy L.G."/>
            <person name="Floudas D."/>
            <person name="Copeland A."/>
            <person name="Barry K.W."/>
            <person name="Cichocki N."/>
            <person name="Veneault-Fourrey C."/>
            <person name="LaButti K."/>
            <person name="Lindquist E.A."/>
            <person name="Lipzen A."/>
            <person name="Lundell T."/>
            <person name="Morin E."/>
            <person name="Murat C."/>
            <person name="Riley R."/>
            <person name="Ohm R."/>
            <person name="Sun H."/>
            <person name="Tunlid A."/>
            <person name="Henrissat B."/>
            <person name="Grigoriev I.V."/>
            <person name="Hibbett D.S."/>
            <person name="Martin F."/>
        </authorList>
    </citation>
    <scope>NUCLEOTIDE SEQUENCE [LARGE SCALE GENOMIC DNA]</scope>
    <source>
        <strain evidence="4">441</strain>
    </source>
</reference>
<feature type="compositionally biased region" description="Basic and acidic residues" evidence="1">
    <location>
        <begin position="426"/>
        <end position="446"/>
    </location>
</feature>
<dbReference type="SMART" id="SM00739">
    <property type="entry name" value="KOW"/>
    <property type="match status" value="2"/>
</dbReference>
<reference evidence="3 4" key="1">
    <citation type="submission" date="2014-04" db="EMBL/GenBank/DDBJ databases">
        <authorList>
            <consortium name="DOE Joint Genome Institute"/>
            <person name="Kuo A."/>
            <person name="Kohler A."/>
            <person name="Costa M.D."/>
            <person name="Nagy L.G."/>
            <person name="Floudas D."/>
            <person name="Copeland A."/>
            <person name="Barry K.W."/>
            <person name="Cichocki N."/>
            <person name="Veneault-Fourrey C."/>
            <person name="LaButti K."/>
            <person name="Lindquist E.A."/>
            <person name="Lipzen A."/>
            <person name="Lundell T."/>
            <person name="Morin E."/>
            <person name="Murat C."/>
            <person name="Sun H."/>
            <person name="Tunlid A."/>
            <person name="Henrissat B."/>
            <person name="Grigoriev I.V."/>
            <person name="Hibbett D.S."/>
            <person name="Martin F."/>
            <person name="Nordberg H.P."/>
            <person name="Cantor M.N."/>
            <person name="Hua S.X."/>
        </authorList>
    </citation>
    <scope>NUCLEOTIDE SEQUENCE [LARGE SCALE GENOMIC DNA]</scope>
    <source>
        <strain evidence="3 4">441</strain>
    </source>
</reference>
<evidence type="ECO:0000313" key="3">
    <source>
        <dbReference type="EMBL" id="KIK18530.1"/>
    </source>
</evidence>
<dbReference type="InterPro" id="IPR005824">
    <property type="entry name" value="KOW"/>
</dbReference>
<evidence type="ECO:0000259" key="2">
    <source>
        <dbReference type="SMART" id="SM00739"/>
    </source>
</evidence>
<dbReference type="EMBL" id="KN833803">
    <property type="protein sequence ID" value="KIK18530.1"/>
    <property type="molecule type" value="Genomic_DNA"/>
</dbReference>
<feature type="region of interest" description="Disordered" evidence="1">
    <location>
        <begin position="189"/>
        <end position="219"/>
    </location>
</feature>
<dbReference type="HOGENOM" id="CLU_017451_0_0_1"/>
<proteinExistence type="predicted"/>
<dbReference type="AlphaFoldDB" id="A0A0C9Y1I9"/>
<accession>A0A0C9Y1I9</accession>
<sequence>MVALTKIDVELHLAGLKFEQEQWLDFMGAILLDPAEGLNSIRTAQQLVQAKTNPLLEDHTAWQLVLRWAADDNLSFPDFLTEMQSNFKDRYKFNEWKTIFDQVFEASHNGTAMEVVRAAMTEHGVLDCPSVHDLSLQASSSADISPTRPSGQASSSQPRKASCKSRGPLPPAKCMRMSRSILQFLDTSMQDGDDDESEHEGNRDSAVHRSPRVTEITPSGRTTFNKRLEHIVNCYNHEGSAEGSSACMYRSPVRKAEVGMDVDVGPIELRVYMIELPTSQSTAHFLAQHLTSSLDDLGSLEISVHDFKLEFPIGASIKVIAGLDCGFQGMVISRQDDMFLLQGSDQQVEVPGIFLASYISPTTYASRADDQVWHDPLANENHLQPGDLVRVISGPHKDLCGTLHYYSGRELLVTLSVIQPKSTADLGDKGKSKAEEPNVTRGNSDVHEDSDLIQISVCMDDAIVIPPNTLQFSKERGYDVTVGDHV</sequence>
<gene>
    <name evidence="3" type="ORF">PISMIDRAFT_14313</name>
</gene>
<protein>
    <recommendedName>
        <fullName evidence="2">KOW domain-containing protein</fullName>
    </recommendedName>
</protein>
<evidence type="ECO:0000256" key="1">
    <source>
        <dbReference type="SAM" id="MobiDB-lite"/>
    </source>
</evidence>
<organism evidence="3 4">
    <name type="scientific">Pisolithus microcarpus 441</name>
    <dbReference type="NCBI Taxonomy" id="765257"/>
    <lineage>
        <taxon>Eukaryota</taxon>
        <taxon>Fungi</taxon>
        <taxon>Dikarya</taxon>
        <taxon>Basidiomycota</taxon>
        <taxon>Agaricomycotina</taxon>
        <taxon>Agaricomycetes</taxon>
        <taxon>Agaricomycetidae</taxon>
        <taxon>Boletales</taxon>
        <taxon>Sclerodermatineae</taxon>
        <taxon>Pisolithaceae</taxon>
        <taxon>Pisolithus</taxon>
    </lineage>
</organism>
<evidence type="ECO:0000313" key="4">
    <source>
        <dbReference type="Proteomes" id="UP000054018"/>
    </source>
</evidence>
<feature type="region of interest" description="Disordered" evidence="1">
    <location>
        <begin position="423"/>
        <end position="446"/>
    </location>
</feature>
<feature type="compositionally biased region" description="Polar residues" evidence="1">
    <location>
        <begin position="138"/>
        <end position="159"/>
    </location>
</feature>
<feature type="region of interest" description="Disordered" evidence="1">
    <location>
        <begin position="138"/>
        <end position="173"/>
    </location>
</feature>
<dbReference type="OrthoDB" id="2689470at2759"/>
<name>A0A0C9Y1I9_9AGAM</name>